<accession>A0A934NBA9</accession>
<dbReference type="AlphaFoldDB" id="A0A934NBA9"/>
<evidence type="ECO:0000313" key="4">
    <source>
        <dbReference type="Proteomes" id="UP000662373"/>
    </source>
</evidence>
<dbReference type="Proteomes" id="UP000662373">
    <property type="component" value="Unassembled WGS sequence"/>
</dbReference>
<keyword evidence="1" id="KW-1133">Transmembrane helix</keyword>
<dbReference type="InterPro" id="IPR046216">
    <property type="entry name" value="DUF6249"/>
</dbReference>
<protein>
    <recommendedName>
        <fullName evidence="2">DUF6249 domain-containing protein</fullName>
    </recommendedName>
</protein>
<organism evidence="3 4">
    <name type="scientific">Gelidibacter salicanalis</name>
    <dbReference type="NCBI Taxonomy" id="291193"/>
    <lineage>
        <taxon>Bacteria</taxon>
        <taxon>Pseudomonadati</taxon>
        <taxon>Bacteroidota</taxon>
        <taxon>Flavobacteriia</taxon>
        <taxon>Flavobacteriales</taxon>
        <taxon>Flavobacteriaceae</taxon>
        <taxon>Gelidibacter</taxon>
    </lineage>
</organism>
<feature type="transmembrane region" description="Helical" evidence="1">
    <location>
        <begin position="52"/>
        <end position="77"/>
    </location>
</feature>
<reference evidence="3 4" key="1">
    <citation type="submission" date="2020-09" db="EMBL/GenBank/DDBJ databases">
        <title>Draft genome of Gelidibacter salicanalis PAMC21136.</title>
        <authorList>
            <person name="Park H."/>
        </authorList>
    </citation>
    <scope>NUCLEOTIDE SEQUENCE [LARGE SCALE GENOMIC DNA]</scope>
    <source>
        <strain evidence="3 4">PAMC21136</strain>
    </source>
</reference>
<comment type="caution">
    <text evidence="3">The sequence shown here is derived from an EMBL/GenBank/DDBJ whole genome shotgun (WGS) entry which is preliminary data.</text>
</comment>
<dbReference type="Pfam" id="PF19762">
    <property type="entry name" value="DUF6249"/>
    <property type="match status" value="1"/>
</dbReference>
<gene>
    <name evidence="3" type="ORF">JEM65_01945</name>
</gene>
<dbReference type="RefSeq" id="WP_199596861.1">
    <property type="nucleotide sequence ID" value="NZ_JAEHJZ010000003.1"/>
</dbReference>
<evidence type="ECO:0000256" key="1">
    <source>
        <dbReference type="SAM" id="Phobius"/>
    </source>
</evidence>
<sequence length="113" mass="12455">MEPVIIMTLITAAIFGIFYLFFSTRNKERLALIEKGADASIFMRGKQATAPIWKVLILNLALLLMGIGLGIFIALILENYTTLNGAIYPATIFLMAGLGLLIGFNMTKNLEKE</sequence>
<dbReference type="EMBL" id="JAEHJZ010000003">
    <property type="protein sequence ID" value="MBJ7879420.1"/>
    <property type="molecule type" value="Genomic_DNA"/>
</dbReference>
<feature type="domain" description="DUF6249" evidence="2">
    <location>
        <begin position="5"/>
        <end position="107"/>
    </location>
</feature>
<keyword evidence="4" id="KW-1185">Reference proteome</keyword>
<name>A0A934NBA9_9FLAO</name>
<evidence type="ECO:0000259" key="2">
    <source>
        <dbReference type="Pfam" id="PF19762"/>
    </source>
</evidence>
<keyword evidence="1" id="KW-0812">Transmembrane</keyword>
<keyword evidence="1" id="KW-0472">Membrane</keyword>
<feature type="transmembrane region" description="Helical" evidence="1">
    <location>
        <begin position="6"/>
        <end position="22"/>
    </location>
</feature>
<feature type="transmembrane region" description="Helical" evidence="1">
    <location>
        <begin position="83"/>
        <end position="104"/>
    </location>
</feature>
<proteinExistence type="predicted"/>
<evidence type="ECO:0000313" key="3">
    <source>
        <dbReference type="EMBL" id="MBJ7879420.1"/>
    </source>
</evidence>